<gene>
    <name evidence="1" type="ORF">RFULGI_LOCUS7087</name>
</gene>
<organism evidence="1 2">
    <name type="scientific">Racocetra fulgida</name>
    <dbReference type="NCBI Taxonomy" id="60492"/>
    <lineage>
        <taxon>Eukaryota</taxon>
        <taxon>Fungi</taxon>
        <taxon>Fungi incertae sedis</taxon>
        <taxon>Mucoromycota</taxon>
        <taxon>Glomeromycotina</taxon>
        <taxon>Glomeromycetes</taxon>
        <taxon>Diversisporales</taxon>
        <taxon>Gigasporaceae</taxon>
        <taxon>Racocetra</taxon>
    </lineage>
</organism>
<keyword evidence="2" id="KW-1185">Reference proteome</keyword>
<sequence>MATNTKCHNTDTLVLNSFNYMLEEYEKDTSLVVKLENAIAETADKGKKKATNIAVRLKVWFSDILECFVGYQAVTRVLELIWVAIGIKIFNYSNLVTHFLSYINEEPHFQELLQNVCSANSTQPEYFFSFDKVLKRFGSGILKYDTFPEDEVIKISKQLQEQNNYWNMQRVRVYWDNNRYNKKKVYPD</sequence>
<reference evidence="1" key="1">
    <citation type="submission" date="2021-06" db="EMBL/GenBank/DDBJ databases">
        <authorList>
            <person name="Kallberg Y."/>
            <person name="Tangrot J."/>
            <person name="Rosling A."/>
        </authorList>
    </citation>
    <scope>NUCLEOTIDE SEQUENCE</scope>
    <source>
        <strain evidence="1">IN212</strain>
    </source>
</reference>
<proteinExistence type="predicted"/>
<evidence type="ECO:0000313" key="2">
    <source>
        <dbReference type="Proteomes" id="UP000789396"/>
    </source>
</evidence>
<accession>A0A9N9GJY9</accession>
<protein>
    <submittedName>
        <fullName evidence="1">8164_t:CDS:1</fullName>
    </submittedName>
</protein>
<name>A0A9N9GJY9_9GLOM</name>
<dbReference type="EMBL" id="CAJVPZ010009867">
    <property type="protein sequence ID" value="CAG8613838.1"/>
    <property type="molecule type" value="Genomic_DNA"/>
</dbReference>
<comment type="caution">
    <text evidence="1">The sequence shown here is derived from an EMBL/GenBank/DDBJ whole genome shotgun (WGS) entry which is preliminary data.</text>
</comment>
<dbReference type="AlphaFoldDB" id="A0A9N9GJY9"/>
<dbReference type="Proteomes" id="UP000789396">
    <property type="component" value="Unassembled WGS sequence"/>
</dbReference>
<feature type="non-terminal residue" evidence="1">
    <location>
        <position position="188"/>
    </location>
</feature>
<evidence type="ECO:0000313" key="1">
    <source>
        <dbReference type="EMBL" id="CAG8613838.1"/>
    </source>
</evidence>